<comment type="subcellular location">
    <subcellularLocation>
        <location evidence="2">Secreted</location>
    </subcellularLocation>
</comment>
<feature type="domain" description="Adenosine deaminase" evidence="10">
    <location>
        <begin position="210"/>
        <end position="517"/>
    </location>
</feature>
<dbReference type="OrthoDB" id="7202371at2759"/>
<keyword evidence="7" id="KW-0732">Signal</keyword>
<dbReference type="PANTHER" id="PTHR11409:SF39">
    <property type="entry name" value="ADENOSINE DEAMINASE 2"/>
    <property type="match status" value="1"/>
</dbReference>
<organism evidence="11 12">
    <name type="scientific">Aspergillus leporis</name>
    <dbReference type="NCBI Taxonomy" id="41062"/>
    <lineage>
        <taxon>Eukaryota</taxon>
        <taxon>Fungi</taxon>
        <taxon>Dikarya</taxon>
        <taxon>Ascomycota</taxon>
        <taxon>Pezizomycotina</taxon>
        <taxon>Eurotiomycetes</taxon>
        <taxon>Eurotiomycetidae</taxon>
        <taxon>Eurotiales</taxon>
        <taxon>Aspergillaceae</taxon>
        <taxon>Aspergillus</taxon>
        <taxon>Aspergillus subgen. Circumdati</taxon>
    </lineage>
</organism>
<dbReference type="GO" id="GO:0005576">
    <property type="term" value="C:extracellular region"/>
    <property type="evidence" value="ECO:0007669"/>
    <property type="project" value="UniProtKB-SubCell"/>
</dbReference>
<dbReference type="Proteomes" id="UP000326565">
    <property type="component" value="Unassembled WGS sequence"/>
</dbReference>
<accession>A0A5N5XFI0</accession>
<evidence type="ECO:0000256" key="2">
    <source>
        <dbReference type="ARBA" id="ARBA00004613"/>
    </source>
</evidence>
<comment type="cofactor">
    <cofactor evidence="1">
        <name>Zn(2+)</name>
        <dbReference type="ChEBI" id="CHEBI:29105"/>
    </cofactor>
</comment>
<dbReference type="AlphaFoldDB" id="A0A5N5XFI0"/>
<evidence type="ECO:0000256" key="5">
    <source>
        <dbReference type="ARBA" id="ARBA00022525"/>
    </source>
</evidence>
<dbReference type="EC" id="3.5.4.4" evidence="4"/>
<dbReference type="GO" id="GO:0046872">
    <property type="term" value="F:metal ion binding"/>
    <property type="evidence" value="ECO:0007669"/>
    <property type="project" value="UniProtKB-KW"/>
</dbReference>
<evidence type="ECO:0000259" key="10">
    <source>
        <dbReference type="Pfam" id="PF00962"/>
    </source>
</evidence>
<dbReference type="InterPro" id="IPR001365">
    <property type="entry name" value="A_deaminase_dom"/>
</dbReference>
<evidence type="ECO:0000256" key="7">
    <source>
        <dbReference type="ARBA" id="ARBA00022729"/>
    </source>
</evidence>
<reference evidence="11 12" key="1">
    <citation type="submission" date="2019-04" db="EMBL/GenBank/DDBJ databases">
        <title>Friends and foes A comparative genomics study of 23 Aspergillus species from section Flavi.</title>
        <authorList>
            <consortium name="DOE Joint Genome Institute"/>
            <person name="Kjaerbolling I."/>
            <person name="Vesth T."/>
            <person name="Frisvad J.C."/>
            <person name="Nybo J.L."/>
            <person name="Theobald S."/>
            <person name="Kildgaard S."/>
            <person name="Isbrandt T."/>
            <person name="Kuo A."/>
            <person name="Sato A."/>
            <person name="Lyhne E.K."/>
            <person name="Kogle M.E."/>
            <person name="Wiebenga A."/>
            <person name="Kun R.S."/>
            <person name="Lubbers R.J."/>
            <person name="Makela M.R."/>
            <person name="Barry K."/>
            <person name="Chovatia M."/>
            <person name="Clum A."/>
            <person name="Daum C."/>
            <person name="Haridas S."/>
            <person name="He G."/>
            <person name="LaButti K."/>
            <person name="Lipzen A."/>
            <person name="Mondo S."/>
            <person name="Riley R."/>
            <person name="Salamov A."/>
            <person name="Simmons B.A."/>
            <person name="Magnuson J.K."/>
            <person name="Henrissat B."/>
            <person name="Mortensen U.H."/>
            <person name="Larsen T.O."/>
            <person name="Devries R.P."/>
            <person name="Grigoriev I.V."/>
            <person name="Machida M."/>
            <person name="Baker S.E."/>
            <person name="Andersen M.R."/>
        </authorList>
    </citation>
    <scope>NUCLEOTIDE SEQUENCE [LARGE SCALE GENOMIC DNA]</scope>
    <source>
        <strain evidence="11 12">CBS 151.66</strain>
    </source>
</reference>
<dbReference type="InterPro" id="IPR032466">
    <property type="entry name" value="Metal_Hydrolase"/>
</dbReference>
<evidence type="ECO:0000256" key="4">
    <source>
        <dbReference type="ARBA" id="ARBA00012784"/>
    </source>
</evidence>
<evidence type="ECO:0000256" key="6">
    <source>
        <dbReference type="ARBA" id="ARBA00022723"/>
    </source>
</evidence>
<dbReference type="EMBL" id="ML732150">
    <property type="protein sequence ID" value="KAB8079493.1"/>
    <property type="molecule type" value="Genomic_DNA"/>
</dbReference>
<dbReference type="GO" id="GO:0046103">
    <property type="term" value="P:inosine biosynthetic process"/>
    <property type="evidence" value="ECO:0007669"/>
    <property type="project" value="TreeGrafter"/>
</dbReference>
<evidence type="ECO:0000313" key="11">
    <source>
        <dbReference type="EMBL" id="KAB8079493.1"/>
    </source>
</evidence>
<dbReference type="GO" id="GO:0006154">
    <property type="term" value="P:adenosine catabolic process"/>
    <property type="evidence" value="ECO:0007669"/>
    <property type="project" value="TreeGrafter"/>
</dbReference>
<evidence type="ECO:0000256" key="1">
    <source>
        <dbReference type="ARBA" id="ARBA00001947"/>
    </source>
</evidence>
<proteinExistence type="inferred from homology"/>
<name>A0A5N5XFI0_9EURO</name>
<dbReference type="Pfam" id="PF00962">
    <property type="entry name" value="A_deaminase"/>
    <property type="match status" value="1"/>
</dbReference>
<keyword evidence="6" id="KW-0479">Metal-binding</keyword>
<evidence type="ECO:0000256" key="9">
    <source>
        <dbReference type="ARBA" id="ARBA00047764"/>
    </source>
</evidence>
<evidence type="ECO:0000313" key="12">
    <source>
        <dbReference type="Proteomes" id="UP000326565"/>
    </source>
</evidence>
<dbReference type="SUPFAM" id="SSF51556">
    <property type="entry name" value="Metallo-dependent hydrolases"/>
    <property type="match status" value="1"/>
</dbReference>
<evidence type="ECO:0000256" key="8">
    <source>
        <dbReference type="ARBA" id="ARBA00022801"/>
    </source>
</evidence>
<evidence type="ECO:0000256" key="3">
    <source>
        <dbReference type="ARBA" id="ARBA00006083"/>
    </source>
</evidence>
<dbReference type="PANTHER" id="PTHR11409">
    <property type="entry name" value="ADENOSINE DEAMINASE"/>
    <property type="match status" value="1"/>
</dbReference>
<dbReference type="GO" id="GO:0004000">
    <property type="term" value="F:adenosine deaminase activity"/>
    <property type="evidence" value="ECO:0007669"/>
    <property type="project" value="TreeGrafter"/>
</dbReference>
<protein>
    <recommendedName>
        <fullName evidence="4">adenosine deaminase</fullName>
        <ecNumber evidence="4">3.5.4.4</ecNumber>
    </recommendedName>
</protein>
<dbReference type="InterPro" id="IPR006330">
    <property type="entry name" value="Ado/ade_deaminase"/>
</dbReference>
<dbReference type="FunFam" id="3.20.20.140:FF:000017">
    <property type="entry name" value="Adenosine deaminase 2"/>
    <property type="match status" value="1"/>
</dbReference>
<sequence>MGSSDTEWELEEGIPQVDDPFIQQYLKGRTSLILEEQKQRYDTNLRKSLSPVAARACEIVSKVRARDLTIIGLNDGDDQIHHPSHMSHLIREQVQKTFLWKILQKMPKGPLLHAHMETMFDDDFLTEEVFRTSGIHVYAPKPLITQSDYKEGLFYFQYSPRTQNREDERVLWEASYKPSSLISLQKAASSFPDGGEAGFRVWLKNRCNFKSEHPYNTYKSLSAIVNSLLSYEPIFRSCLRWIFSQLAADGINYVEIRHNFTFPYRREGSDAPEEDYSGWCRAFQEELQHFKSTEEGHTFHGARIIWTTSRTLSNREISDKMIQCIMAKQNFPEVICGFDVVGQEDNARSLVDLVPILFWFRKLCAEEGVDIPFVFHAGDHLGNGEQADHELFDAILLGTRRIGQGGSLYKRPLLLELVKEQKILVETCPVLNGVIGPTTSLPTYSHPVLLSRGVPVSLCNDPPRISEHGINGLTAGFWHALQGPDNLELPGLAMMVENSIRWSCYEDQSTTEWLSDIQEGILGEGTKAARLREWYTSFEKFCEWITLEFAETDNSLAHDV</sequence>
<keyword evidence="8" id="KW-0378">Hydrolase</keyword>
<dbReference type="Gene3D" id="3.20.20.140">
    <property type="entry name" value="Metal-dependent hydrolases"/>
    <property type="match status" value="1"/>
</dbReference>
<gene>
    <name evidence="11" type="ORF">BDV29DRAFT_164531</name>
</gene>
<keyword evidence="12" id="KW-1185">Reference proteome</keyword>
<keyword evidence="5" id="KW-0964">Secreted</keyword>
<comment type="catalytic activity">
    <reaction evidence="9">
        <text>adenosine + H2O + H(+) = inosine + NH4(+)</text>
        <dbReference type="Rhea" id="RHEA:24408"/>
        <dbReference type="ChEBI" id="CHEBI:15377"/>
        <dbReference type="ChEBI" id="CHEBI:15378"/>
        <dbReference type="ChEBI" id="CHEBI:16335"/>
        <dbReference type="ChEBI" id="CHEBI:17596"/>
        <dbReference type="ChEBI" id="CHEBI:28938"/>
        <dbReference type="EC" id="3.5.4.4"/>
    </reaction>
</comment>
<comment type="similarity">
    <text evidence="3">Belongs to the metallo-dependent hydrolases superfamily. Adenosine and AMP deaminases family. ADGF subfamily.</text>
</comment>